<comment type="similarity">
    <text evidence="2">Belongs to the activator 1 small subunits family.</text>
</comment>
<dbReference type="PANTHER" id="PTHR11669:SF5">
    <property type="entry name" value="REPLICATION FACTOR C SUBUNIT 2"/>
    <property type="match status" value="1"/>
</dbReference>
<proteinExistence type="inferred from homology"/>
<dbReference type="InterPro" id="IPR050238">
    <property type="entry name" value="DNA_Rep/Repair_Clamp_Loader"/>
</dbReference>
<dbReference type="GO" id="GO:0016887">
    <property type="term" value="F:ATP hydrolysis activity"/>
    <property type="evidence" value="ECO:0007669"/>
    <property type="project" value="InterPro"/>
</dbReference>
<dbReference type="Pfam" id="PF00004">
    <property type="entry name" value="AAA"/>
    <property type="match status" value="1"/>
</dbReference>
<evidence type="ECO:0000259" key="7">
    <source>
        <dbReference type="SMART" id="SM00382"/>
    </source>
</evidence>
<keyword evidence="3" id="KW-0235">DNA replication</keyword>
<dbReference type="GO" id="GO:0005663">
    <property type="term" value="C:DNA replication factor C complex"/>
    <property type="evidence" value="ECO:0007669"/>
    <property type="project" value="TreeGrafter"/>
</dbReference>
<reference evidence="8" key="1">
    <citation type="submission" date="2017-08" db="EMBL/GenBank/DDBJ databases">
        <authorList>
            <person name="Cuomo C."/>
            <person name="Billmyre B."/>
            <person name="Heitman J."/>
        </authorList>
    </citation>
    <scope>NUCLEOTIDE SEQUENCE</scope>
    <source>
        <strain evidence="8">CBS 12478</strain>
    </source>
</reference>
<sequence length="363" mass="40567">MFEIEIPLIYIFISKRDTMASSSKGDVVPVTAKFVDAEGYEMPWVEKYRPVLLDDIVGNSETVERLKVIAEDGNVPHIIISGMPGIGKTTSIHCLAHALLGDAYKEGVLELNASDERGIDVVRNKIKSFAQRKVTLPPGRHKIIILDEADSMTAGAQQALRRTMEIYSNTTRFALACNMSNKIIEPIQSRCAILRYSKLRDAEVLKRLKEICEMEQVKYNDQGLAALIFTAEGDMRQAINNLQSTHSGFGFISQDNVFKICDQPHPIVIRQMIKDCQSGNVDDALARINGLWEQGYSAVDIVVTVFRVVKGMEELAEYLKLEFIREIGWTHMRILEGVGTLVQLGAMIARLCRLSLPPGTLKI</sequence>
<dbReference type="PANTHER" id="PTHR11669">
    <property type="entry name" value="REPLICATION FACTOR C / DNA POLYMERASE III GAMMA-TAU SUBUNIT"/>
    <property type="match status" value="1"/>
</dbReference>
<keyword evidence="9" id="KW-1185">Reference proteome</keyword>
<dbReference type="InterPro" id="IPR047854">
    <property type="entry name" value="RFC_lid"/>
</dbReference>
<dbReference type="CDD" id="cd00009">
    <property type="entry name" value="AAA"/>
    <property type="match status" value="1"/>
</dbReference>
<evidence type="ECO:0000256" key="5">
    <source>
        <dbReference type="ARBA" id="ARBA00022840"/>
    </source>
</evidence>
<dbReference type="SMART" id="SM00382">
    <property type="entry name" value="AAA"/>
    <property type="match status" value="1"/>
</dbReference>
<evidence type="ECO:0000256" key="6">
    <source>
        <dbReference type="ARBA" id="ARBA00023242"/>
    </source>
</evidence>
<dbReference type="Gene3D" id="1.10.8.60">
    <property type="match status" value="1"/>
</dbReference>
<dbReference type="RefSeq" id="XP_031864055.2">
    <property type="nucleotide sequence ID" value="XM_032001892.2"/>
</dbReference>
<dbReference type="FunFam" id="1.10.8.60:FF:000012">
    <property type="entry name" value="Replication factor C subunit 4"/>
    <property type="match status" value="1"/>
</dbReference>
<dbReference type="GO" id="GO:0031390">
    <property type="term" value="C:Ctf18 RFC-like complex"/>
    <property type="evidence" value="ECO:0007669"/>
    <property type="project" value="TreeGrafter"/>
</dbReference>
<dbReference type="GO" id="GO:0003689">
    <property type="term" value="F:DNA clamp loader activity"/>
    <property type="evidence" value="ECO:0007669"/>
    <property type="project" value="TreeGrafter"/>
</dbReference>
<dbReference type="GO" id="GO:0031389">
    <property type="term" value="C:Rad17 RFC-like complex"/>
    <property type="evidence" value="ECO:0007669"/>
    <property type="project" value="TreeGrafter"/>
</dbReference>
<keyword evidence="6" id="KW-0539">Nucleus</keyword>
<dbReference type="FunFam" id="1.20.272.10:FF:000028">
    <property type="entry name" value="Replication factor C subunit 2/4"/>
    <property type="match status" value="1"/>
</dbReference>
<organism evidence="8 9">
    <name type="scientific">Kwoniella shandongensis</name>
    <dbReference type="NCBI Taxonomy" id="1734106"/>
    <lineage>
        <taxon>Eukaryota</taxon>
        <taxon>Fungi</taxon>
        <taxon>Dikarya</taxon>
        <taxon>Basidiomycota</taxon>
        <taxon>Agaricomycotina</taxon>
        <taxon>Tremellomycetes</taxon>
        <taxon>Tremellales</taxon>
        <taxon>Cryptococcaceae</taxon>
        <taxon>Kwoniella</taxon>
    </lineage>
</organism>
<dbReference type="GeneID" id="43586000"/>
<dbReference type="Pfam" id="PF08542">
    <property type="entry name" value="Rep_fac_C"/>
    <property type="match status" value="1"/>
</dbReference>
<dbReference type="Proteomes" id="UP000322225">
    <property type="component" value="Chromosome 6"/>
</dbReference>
<accession>A0AAJ8MXW8</accession>
<dbReference type="GO" id="GO:0003677">
    <property type="term" value="F:DNA binding"/>
    <property type="evidence" value="ECO:0007669"/>
    <property type="project" value="InterPro"/>
</dbReference>
<dbReference type="GO" id="GO:0031391">
    <property type="term" value="C:Elg1 RFC-like complex"/>
    <property type="evidence" value="ECO:0007669"/>
    <property type="project" value="TreeGrafter"/>
</dbReference>
<dbReference type="InterPro" id="IPR003593">
    <property type="entry name" value="AAA+_ATPase"/>
</dbReference>
<protein>
    <submittedName>
        <fullName evidence="8">Replication factor C subunit 4</fullName>
    </submittedName>
</protein>
<dbReference type="Gene3D" id="1.20.272.10">
    <property type="match status" value="1"/>
</dbReference>
<feature type="domain" description="AAA+ ATPase" evidence="7">
    <location>
        <begin position="74"/>
        <end position="200"/>
    </location>
</feature>
<dbReference type="GO" id="GO:0006271">
    <property type="term" value="P:DNA strand elongation involved in DNA replication"/>
    <property type="evidence" value="ECO:0007669"/>
    <property type="project" value="UniProtKB-ARBA"/>
</dbReference>
<dbReference type="Gene3D" id="3.40.50.300">
    <property type="entry name" value="P-loop containing nucleotide triphosphate hydrolases"/>
    <property type="match status" value="1"/>
</dbReference>
<dbReference type="AlphaFoldDB" id="A0AAJ8MXW8"/>
<evidence type="ECO:0000256" key="3">
    <source>
        <dbReference type="ARBA" id="ARBA00022705"/>
    </source>
</evidence>
<reference evidence="8" key="2">
    <citation type="submission" date="2024-01" db="EMBL/GenBank/DDBJ databases">
        <title>Comparative genomics of Cryptococcus and Kwoniella reveals pathogenesis evolution and contrasting modes of karyotype evolution via chromosome fusion or intercentromeric recombination.</title>
        <authorList>
            <person name="Coelho M.A."/>
            <person name="David-Palma M."/>
            <person name="Shea T."/>
            <person name="Bowers K."/>
            <person name="McGinley-Smith S."/>
            <person name="Mohammad A.W."/>
            <person name="Gnirke A."/>
            <person name="Yurkov A.M."/>
            <person name="Nowrousian M."/>
            <person name="Sun S."/>
            <person name="Cuomo C.A."/>
            <person name="Heitman J."/>
        </authorList>
    </citation>
    <scope>NUCLEOTIDE SEQUENCE</scope>
    <source>
        <strain evidence="8">CBS 12478</strain>
    </source>
</reference>
<dbReference type="SUPFAM" id="SSF48019">
    <property type="entry name" value="post-AAA+ oligomerization domain-like"/>
    <property type="match status" value="1"/>
</dbReference>
<dbReference type="EMBL" id="CP144056">
    <property type="protein sequence ID" value="WWD19151.1"/>
    <property type="molecule type" value="Genomic_DNA"/>
</dbReference>
<dbReference type="SUPFAM" id="SSF52540">
    <property type="entry name" value="P-loop containing nucleoside triphosphate hydrolases"/>
    <property type="match status" value="1"/>
</dbReference>
<dbReference type="InterPro" id="IPR003959">
    <property type="entry name" value="ATPase_AAA_core"/>
</dbReference>
<evidence type="ECO:0000256" key="1">
    <source>
        <dbReference type="ARBA" id="ARBA00004123"/>
    </source>
</evidence>
<dbReference type="InterPro" id="IPR027417">
    <property type="entry name" value="P-loop_NTPase"/>
</dbReference>
<keyword evidence="5" id="KW-0067">ATP-binding</keyword>
<keyword evidence="4" id="KW-0547">Nucleotide-binding</keyword>
<dbReference type="FunFam" id="3.40.50.300:FF:000107">
    <property type="entry name" value="Replication factor C subunit 4"/>
    <property type="match status" value="1"/>
</dbReference>
<dbReference type="KEGG" id="ksn:43586000"/>
<gene>
    <name evidence="8" type="ORF">CI109_103609</name>
</gene>
<dbReference type="InterPro" id="IPR013748">
    <property type="entry name" value="Rep_factorC_C"/>
</dbReference>
<name>A0AAJ8MXW8_9TREE</name>
<dbReference type="NCBIfam" id="NF001679">
    <property type="entry name" value="PRK00440.1"/>
    <property type="match status" value="1"/>
</dbReference>
<evidence type="ECO:0000256" key="4">
    <source>
        <dbReference type="ARBA" id="ARBA00022741"/>
    </source>
</evidence>
<dbReference type="CDD" id="cd18140">
    <property type="entry name" value="HLD_clamp_RFC"/>
    <property type="match status" value="1"/>
</dbReference>
<comment type="subcellular location">
    <subcellularLocation>
        <location evidence="1">Nucleus</location>
    </subcellularLocation>
</comment>
<evidence type="ECO:0000256" key="2">
    <source>
        <dbReference type="ARBA" id="ARBA00005378"/>
    </source>
</evidence>
<dbReference type="InterPro" id="IPR008921">
    <property type="entry name" value="DNA_pol3_clamp-load_cplx_C"/>
</dbReference>
<evidence type="ECO:0000313" key="9">
    <source>
        <dbReference type="Proteomes" id="UP000322225"/>
    </source>
</evidence>
<evidence type="ECO:0000313" key="8">
    <source>
        <dbReference type="EMBL" id="WWD19151.1"/>
    </source>
</evidence>
<dbReference type="GO" id="GO:0006281">
    <property type="term" value="P:DNA repair"/>
    <property type="evidence" value="ECO:0007669"/>
    <property type="project" value="TreeGrafter"/>
</dbReference>
<dbReference type="GO" id="GO:0005524">
    <property type="term" value="F:ATP binding"/>
    <property type="evidence" value="ECO:0007669"/>
    <property type="project" value="UniProtKB-KW"/>
</dbReference>